<dbReference type="Gene3D" id="3.40.50.620">
    <property type="entry name" value="HUPs"/>
    <property type="match status" value="1"/>
</dbReference>
<comment type="function">
    <text evidence="10">Catalyzes the ATP-dependent conversion of 7-carboxy-7-deazaguanine (CDG) to 7-cyano-7-deazaguanine (preQ(0)).</text>
</comment>
<dbReference type="GO" id="GO:0008270">
    <property type="term" value="F:zinc ion binding"/>
    <property type="evidence" value="ECO:0007669"/>
    <property type="project" value="UniProtKB-UniRule"/>
</dbReference>
<dbReference type="PANTHER" id="PTHR42914:SF1">
    <property type="entry name" value="7-CYANO-7-DEAZAGUANINE SYNTHASE"/>
    <property type="match status" value="1"/>
</dbReference>
<feature type="binding site" evidence="10">
    <location>
        <begin position="8"/>
        <end position="18"/>
    </location>
    <ligand>
        <name>ATP</name>
        <dbReference type="ChEBI" id="CHEBI:30616"/>
    </ligand>
</feature>
<evidence type="ECO:0000256" key="9">
    <source>
        <dbReference type="ARBA" id="ARBA00047890"/>
    </source>
</evidence>
<protein>
    <recommendedName>
        <fullName evidence="8 10">7-cyano-7-deazaguanine synthase</fullName>
        <ecNumber evidence="8 10">6.3.4.20</ecNumber>
    </recommendedName>
    <alternativeName>
        <fullName evidence="10">7-cyano-7-carbaguanine synthase</fullName>
    </alternativeName>
    <alternativeName>
        <fullName evidence="10">PreQ(0) synthase</fullName>
    </alternativeName>
    <alternativeName>
        <fullName evidence="10">Queuosine biosynthesis protein QueC</fullName>
    </alternativeName>
</protein>
<keyword evidence="2 10" id="KW-0436">Ligase</keyword>
<evidence type="ECO:0000256" key="2">
    <source>
        <dbReference type="ARBA" id="ARBA00022598"/>
    </source>
</evidence>
<comment type="cofactor">
    <cofactor evidence="10">
        <name>Zn(2+)</name>
        <dbReference type="ChEBI" id="CHEBI:29105"/>
    </cofactor>
    <text evidence="10">Binds 1 zinc ion per subunit.</text>
</comment>
<evidence type="ECO:0000256" key="1">
    <source>
        <dbReference type="ARBA" id="ARBA00005061"/>
    </source>
</evidence>
<proteinExistence type="inferred from homology"/>
<comment type="caution">
    <text evidence="11">The sequence shown here is derived from an EMBL/GenBank/DDBJ whole genome shotgun (WGS) entry which is preliminary data.</text>
</comment>
<dbReference type="InterPro" id="IPR018317">
    <property type="entry name" value="QueC"/>
</dbReference>
<comment type="similarity">
    <text evidence="7 10">Belongs to the QueC family.</text>
</comment>
<comment type="catalytic activity">
    <reaction evidence="9 10">
        <text>7-carboxy-7-carbaguanine + NH4(+) + 2 ATP = 7-cyano-7-carbaguanine + 2 AMP + 2 diphosphate + 2 H(+)</text>
        <dbReference type="Rhea" id="RHEA:27982"/>
        <dbReference type="ChEBI" id="CHEBI:15378"/>
        <dbReference type="ChEBI" id="CHEBI:28938"/>
        <dbReference type="ChEBI" id="CHEBI:30616"/>
        <dbReference type="ChEBI" id="CHEBI:33019"/>
        <dbReference type="ChEBI" id="CHEBI:45075"/>
        <dbReference type="ChEBI" id="CHEBI:61036"/>
        <dbReference type="ChEBI" id="CHEBI:456215"/>
        <dbReference type="EC" id="6.3.4.20"/>
    </reaction>
</comment>
<dbReference type="HAMAP" id="MF_01633">
    <property type="entry name" value="QueC"/>
    <property type="match status" value="1"/>
</dbReference>
<dbReference type="EC" id="6.3.4.20" evidence="8 10"/>
<dbReference type="PANTHER" id="PTHR42914">
    <property type="entry name" value="7-CYANO-7-DEAZAGUANINE SYNTHASE"/>
    <property type="match status" value="1"/>
</dbReference>
<feature type="binding site" evidence="10">
    <location>
        <position position="204"/>
    </location>
    <ligand>
        <name>Zn(2+)</name>
        <dbReference type="ChEBI" id="CHEBI:29105"/>
    </ligand>
</feature>
<feature type="binding site" evidence="10">
    <location>
        <position position="207"/>
    </location>
    <ligand>
        <name>Zn(2+)</name>
        <dbReference type="ChEBI" id="CHEBI:29105"/>
    </ligand>
</feature>
<name>A0A832I642_UNCEI</name>
<keyword evidence="3 10" id="KW-0479">Metal-binding</keyword>
<evidence type="ECO:0000256" key="7">
    <source>
        <dbReference type="ARBA" id="ARBA00037993"/>
    </source>
</evidence>
<evidence type="ECO:0000256" key="6">
    <source>
        <dbReference type="ARBA" id="ARBA00022840"/>
    </source>
</evidence>
<dbReference type="InterPro" id="IPR014729">
    <property type="entry name" value="Rossmann-like_a/b/a_fold"/>
</dbReference>
<keyword evidence="6 10" id="KW-0067">ATP-binding</keyword>
<dbReference type="CDD" id="cd01995">
    <property type="entry name" value="QueC-like"/>
    <property type="match status" value="1"/>
</dbReference>
<dbReference type="AlphaFoldDB" id="A0A832I642"/>
<evidence type="ECO:0000256" key="10">
    <source>
        <dbReference type="HAMAP-Rule" id="MF_01633"/>
    </source>
</evidence>
<evidence type="ECO:0000256" key="5">
    <source>
        <dbReference type="ARBA" id="ARBA00022833"/>
    </source>
</evidence>
<gene>
    <name evidence="10 11" type="primary">queC</name>
    <name evidence="11" type="ORF">ENR23_11715</name>
</gene>
<feature type="binding site" evidence="10">
    <location>
        <position position="191"/>
    </location>
    <ligand>
        <name>Zn(2+)</name>
        <dbReference type="ChEBI" id="CHEBI:29105"/>
    </ligand>
</feature>
<dbReference type="UniPathway" id="UPA00391"/>
<keyword evidence="5 10" id="KW-0862">Zinc</keyword>
<dbReference type="EMBL" id="DSQF01000023">
    <property type="protein sequence ID" value="HGZ44065.1"/>
    <property type="molecule type" value="Genomic_DNA"/>
</dbReference>
<dbReference type="GO" id="GO:0008616">
    <property type="term" value="P:tRNA queuosine(34) biosynthetic process"/>
    <property type="evidence" value="ECO:0007669"/>
    <property type="project" value="UniProtKB-UniRule"/>
</dbReference>
<feature type="binding site" evidence="10">
    <location>
        <position position="201"/>
    </location>
    <ligand>
        <name>Zn(2+)</name>
        <dbReference type="ChEBI" id="CHEBI:29105"/>
    </ligand>
</feature>
<accession>A0A832I642</accession>
<dbReference type="SUPFAM" id="SSF52402">
    <property type="entry name" value="Adenine nucleotide alpha hydrolases-like"/>
    <property type="match status" value="1"/>
</dbReference>
<dbReference type="GO" id="GO:0016879">
    <property type="term" value="F:ligase activity, forming carbon-nitrogen bonds"/>
    <property type="evidence" value="ECO:0007669"/>
    <property type="project" value="UniProtKB-UniRule"/>
</dbReference>
<organism evidence="11">
    <name type="scientific">Eiseniibacteriota bacterium</name>
    <dbReference type="NCBI Taxonomy" id="2212470"/>
    <lineage>
        <taxon>Bacteria</taxon>
        <taxon>Candidatus Eiseniibacteriota</taxon>
    </lineage>
</organism>
<dbReference type="Pfam" id="PF06508">
    <property type="entry name" value="QueC"/>
    <property type="match status" value="1"/>
</dbReference>
<dbReference type="NCBIfam" id="TIGR00364">
    <property type="entry name" value="7-cyano-7-deazaguanine synthase QueC"/>
    <property type="match status" value="1"/>
</dbReference>
<comment type="pathway">
    <text evidence="1 10">Purine metabolism; 7-cyano-7-deazaguanine biosynthesis.</text>
</comment>
<evidence type="ECO:0000256" key="8">
    <source>
        <dbReference type="ARBA" id="ARBA00039149"/>
    </source>
</evidence>
<sequence>MSRAVVLLSGGLDSATCLAWARERGFACTTLAVDYGQRHRVEIEAAARVARALGADDHRVVAVDLRAIGGSALTADLPVPRDRDDEAIGRGIPATYVPARNTVLLALALGLAETVGARDLVAGMNAVDFSGYPDCRPEFVRAFESLANVATRAGAEGERFTVHAPLMTLDKAGIVRLGVALGVDYALTHSCYDPAPDGAACGRCDACRLRRRGFVEARVPDPTRYVRTPEP</sequence>
<dbReference type="GO" id="GO:0005524">
    <property type="term" value="F:ATP binding"/>
    <property type="evidence" value="ECO:0007669"/>
    <property type="project" value="UniProtKB-UniRule"/>
</dbReference>
<evidence type="ECO:0000256" key="4">
    <source>
        <dbReference type="ARBA" id="ARBA00022741"/>
    </source>
</evidence>
<evidence type="ECO:0000256" key="3">
    <source>
        <dbReference type="ARBA" id="ARBA00022723"/>
    </source>
</evidence>
<keyword evidence="10" id="KW-0671">Queuosine biosynthesis</keyword>
<reference evidence="11" key="1">
    <citation type="journal article" date="2020" name="mSystems">
        <title>Genome- and Community-Level Interaction Insights into Carbon Utilization and Element Cycling Functions of Hydrothermarchaeota in Hydrothermal Sediment.</title>
        <authorList>
            <person name="Zhou Z."/>
            <person name="Liu Y."/>
            <person name="Xu W."/>
            <person name="Pan J."/>
            <person name="Luo Z.H."/>
            <person name="Li M."/>
        </authorList>
    </citation>
    <scope>NUCLEOTIDE SEQUENCE [LARGE SCALE GENOMIC DNA]</scope>
    <source>
        <strain evidence="11">SpSt-381</strain>
    </source>
</reference>
<dbReference type="PIRSF" id="PIRSF006293">
    <property type="entry name" value="ExsB"/>
    <property type="match status" value="1"/>
</dbReference>
<evidence type="ECO:0000313" key="11">
    <source>
        <dbReference type="EMBL" id="HGZ44065.1"/>
    </source>
</evidence>
<keyword evidence="4 10" id="KW-0547">Nucleotide-binding</keyword>